<proteinExistence type="predicted"/>
<dbReference type="Proteomes" id="UP001432027">
    <property type="component" value="Unassembled WGS sequence"/>
</dbReference>
<evidence type="ECO:0000313" key="1">
    <source>
        <dbReference type="EMBL" id="GMS89901.1"/>
    </source>
</evidence>
<accession>A0AAV5TDZ1</accession>
<protein>
    <submittedName>
        <fullName evidence="1">Uncharacterized protein</fullName>
    </submittedName>
</protein>
<feature type="non-terminal residue" evidence="1">
    <location>
        <position position="108"/>
    </location>
</feature>
<dbReference type="AlphaFoldDB" id="A0AAV5TDZ1"/>
<name>A0AAV5TDZ1_9BILA</name>
<feature type="non-terminal residue" evidence="1">
    <location>
        <position position="1"/>
    </location>
</feature>
<comment type="caution">
    <text evidence="1">The sequence shown here is derived from an EMBL/GenBank/DDBJ whole genome shotgun (WGS) entry which is preliminary data.</text>
</comment>
<sequence length="108" mass="11935">RSGRPSDPLDLEVLPATSHEMRPVADPVGEERKLIEQRIDGERLLQVQVVGHLVLVIGQCESLSEDSRGNGALYPLGVGSDEIGHLLRQFSLLLWPLSQCLDDVTHFL</sequence>
<keyword evidence="2" id="KW-1185">Reference proteome</keyword>
<reference evidence="1" key="1">
    <citation type="submission" date="2023-10" db="EMBL/GenBank/DDBJ databases">
        <title>Genome assembly of Pristionchus species.</title>
        <authorList>
            <person name="Yoshida K."/>
            <person name="Sommer R.J."/>
        </authorList>
    </citation>
    <scope>NUCLEOTIDE SEQUENCE</scope>
    <source>
        <strain evidence="1">RS0144</strain>
    </source>
</reference>
<evidence type="ECO:0000313" key="2">
    <source>
        <dbReference type="Proteomes" id="UP001432027"/>
    </source>
</evidence>
<gene>
    <name evidence="1" type="ORF">PENTCL1PPCAC_12076</name>
</gene>
<dbReference type="EMBL" id="BTSX01000003">
    <property type="protein sequence ID" value="GMS89901.1"/>
    <property type="molecule type" value="Genomic_DNA"/>
</dbReference>
<organism evidence="1 2">
    <name type="scientific">Pristionchus entomophagus</name>
    <dbReference type="NCBI Taxonomy" id="358040"/>
    <lineage>
        <taxon>Eukaryota</taxon>
        <taxon>Metazoa</taxon>
        <taxon>Ecdysozoa</taxon>
        <taxon>Nematoda</taxon>
        <taxon>Chromadorea</taxon>
        <taxon>Rhabditida</taxon>
        <taxon>Rhabditina</taxon>
        <taxon>Diplogasteromorpha</taxon>
        <taxon>Diplogasteroidea</taxon>
        <taxon>Neodiplogasteridae</taxon>
        <taxon>Pristionchus</taxon>
    </lineage>
</organism>